<feature type="transmembrane region" description="Helical" evidence="1">
    <location>
        <begin position="12"/>
        <end position="30"/>
    </location>
</feature>
<evidence type="ECO:0000313" key="2">
    <source>
        <dbReference type="EMBL" id="CAG7835146.1"/>
    </source>
</evidence>
<gene>
    <name evidence="2" type="ORF">AFUS01_LOCUS44559</name>
</gene>
<keyword evidence="3" id="KW-1185">Reference proteome</keyword>
<keyword evidence="1" id="KW-0472">Membrane</keyword>
<keyword evidence="1" id="KW-1133">Transmembrane helix</keyword>
<accession>A0A8J2M8R9</accession>
<evidence type="ECO:0000256" key="1">
    <source>
        <dbReference type="SAM" id="Phobius"/>
    </source>
</evidence>
<evidence type="ECO:0000313" key="3">
    <source>
        <dbReference type="Proteomes" id="UP000708208"/>
    </source>
</evidence>
<comment type="caution">
    <text evidence="2">The sequence shown here is derived from an EMBL/GenBank/DDBJ whole genome shotgun (WGS) entry which is preliminary data.</text>
</comment>
<feature type="transmembrane region" description="Helical" evidence="1">
    <location>
        <begin position="77"/>
        <end position="97"/>
    </location>
</feature>
<reference evidence="2" key="1">
    <citation type="submission" date="2021-06" db="EMBL/GenBank/DDBJ databases">
        <authorList>
            <person name="Hodson N. C."/>
            <person name="Mongue J. A."/>
            <person name="Jaron S. K."/>
        </authorList>
    </citation>
    <scope>NUCLEOTIDE SEQUENCE</scope>
</reference>
<feature type="transmembrane region" description="Helical" evidence="1">
    <location>
        <begin position="42"/>
        <end position="65"/>
    </location>
</feature>
<protein>
    <submittedName>
        <fullName evidence="2">Uncharacterized protein</fullName>
    </submittedName>
</protein>
<organism evidence="2 3">
    <name type="scientific">Allacma fusca</name>
    <dbReference type="NCBI Taxonomy" id="39272"/>
    <lineage>
        <taxon>Eukaryota</taxon>
        <taxon>Metazoa</taxon>
        <taxon>Ecdysozoa</taxon>
        <taxon>Arthropoda</taxon>
        <taxon>Hexapoda</taxon>
        <taxon>Collembola</taxon>
        <taxon>Symphypleona</taxon>
        <taxon>Sminthuridae</taxon>
        <taxon>Allacma</taxon>
    </lineage>
</organism>
<sequence>MEFISTLAGKLKIVTLVCGLCALGIMGNIFDRYYGRSDKEKTFFAFIIIAFIVSLLLVGASILKLSNRVSQWKTIDAALHAVLGALLAIGWILYVIFVSDLDAYYRKGWPRPAPYRSFLAKESFVLIFEAINIPLYFIIAFLVYKK</sequence>
<dbReference type="Proteomes" id="UP000708208">
    <property type="component" value="Unassembled WGS sequence"/>
</dbReference>
<feature type="transmembrane region" description="Helical" evidence="1">
    <location>
        <begin position="124"/>
        <end position="144"/>
    </location>
</feature>
<keyword evidence="1" id="KW-0812">Transmembrane</keyword>
<proteinExistence type="predicted"/>
<name>A0A8J2M8R9_9HEXA</name>
<dbReference type="AlphaFoldDB" id="A0A8J2M8R9"/>
<dbReference type="EMBL" id="CAJVCH010570539">
    <property type="protein sequence ID" value="CAG7835146.1"/>
    <property type="molecule type" value="Genomic_DNA"/>
</dbReference>